<dbReference type="PANTHER" id="PTHR32347:SF29">
    <property type="entry name" value="UPF0194 MEMBRANE PROTEIN YBHG"/>
    <property type="match status" value="1"/>
</dbReference>
<dbReference type="InterPro" id="IPR050465">
    <property type="entry name" value="UPF0194_transport"/>
</dbReference>
<accession>A0ABU9ED58</accession>
<dbReference type="RefSeq" id="WP_405287505.1">
    <property type="nucleotide sequence ID" value="NZ_JBBHLI010000013.1"/>
</dbReference>
<feature type="domain" description="YknX-like C-terminal permuted SH3-like" evidence="5">
    <location>
        <begin position="322"/>
        <end position="386"/>
    </location>
</feature>
<dbReference type="Gene3D" id="1.10.287.470">
    <property type="entry name" value="Helix hairpin bin"/>
    <property type="match status" value="1"/>
</dbReference>
<dbReference type="NCBIfam" id="TIGR01730">
    <property type="entry name" value="RND_mfp"/>
    <property type="match status" value="1"/>
</dbReference>
<evidence type="ECO:0000256" key="1">
    <source>
        <dbReference type="ARBA" id="ARBA00004196"/>
    </source>
</evidence>
<evidence type="ECO:0000313" key="7">
    <source>
        <dbReference type="Proteomes" id="UP001484239"/>
    </source>
</evidence>
<organism evidence="6 7">
    <name type="scientific">Gaopeijia maritima</name>
    <dbReference type="NCBI Taxonomy" id="3119007"/>
    <lineage>
        <taxon>Bacteria</taxon>
        <taxon>Pseudomonadati</taxon>
        <taxon>Gemmatimonadota</taxon>
        <taxon>Longimicrobiia</taxon>
        <taxon>Gaopeijiales</taxon>
        <taxon>Gaopeijiaceae</taxon>
        <taxon>Gaopeijia</taxon>
    </lineage>
</organism>
<keyword evidence="3 4" id="KW-0175">Coiled coil</keyword>
<dbReference type="EMBL" id="JBBHLI010000013">
    <property type="protein sequence ID" value="MEK9502644.1"/>
    <property type="molecule type" value="Genomic_DNA"/>
</dbReference>
<evidence type="ECO:0000256" key="3">
    <source>
        <dbReference type="ARBA" id="ARBA00023054"/>
    </source>
</evidence>
<feature type="coiled-coil region" evidence="4">
    <location>
        <begin position="112"/>
        <end position="170"/>
    </location>
</feature>
<reference evidence="6 7" key="1">
    <citation type="submission" date="2024-02" db="EMBL/GenBank/DDBJ databases">
        <title>A novel Gemmatimonadota bacterium.</title>
        <authorList>
            <person name="Du Z.-J."/>
            <person name="Ye Y.-Q."/>
        </authorList>
    </citation>
    <scope>NUCLEOTIDE SEQUENCE [LARGE SCALE GENOMIC DNA]</scope>
    <source>
        <strain evidence="6 7">DH-20</strain>
    </source>
</reference>
<dbReference type="Gene3D" id="2.40.50.100">
    <property type="match status" value="1"/>
</dbReference>
<evidence type="ECO:0000259" key="5">
    <source>
        <dbReference type="Pfam" id="PF25989"/>
    </source>
</evidence>
<sequence length="397" mass="41609">MKTRTRWVLGAGAALVAVVALATLFGGGGLEVQVTEVRRDSLSVTVSDEGRTRVRDRFVVATPIAGRLSRLEVREGARVEAGDPLATIHPVPEGVRATAALRGQVEAAEARVSQARAGLAEASMAREQARREYDRRVPLLEMGAIAREALERAEQAAEAAAARERVAQATLATAEAELRSARAGLIGTDPSGSGAAPVAMRAPVSGVVLRIHEESERVVQAGTPLLDIADPGGLEVVADVLTSEAVSIVPGAEVVVSGWGGEGVLRGAVRHVEPEAFTEVSVLGIEEQRVNVVLDLVDPPARLGAGYRVEVAITVRHEADALIVPASALFQRSSSWMVFAVENGRARARAVEVGARARDRVQIISGLEAGDEVVVFPSDEVEEGARLAARGESGAEP</sequence>
<gene>
    <name evidence="6" type="ORF">WI372_16740</name>
</gene>
<proteinExistence type="inferred from homology"/>
<comment type="subcellular location">
    <subcellularLocation>
        <location evidence="1">Cell envelope</location>
    </subcellularLocation>
</comment>
<dbReference type="Pfam" id="PF25989">
    <property type="entry name" value="YknX_C"/>
    <property type="match status" value="1"/>
</dbReference>
<keyword evidence="7" id="KW-1185">Reference proteome</keyword>
<dbReference type="PANTHER" id="PTHR32347">
    <property type="entry name" value="EFFLUX SYSTEM COMPONENT YKNX-RELATED"/>
    <property type="match status" value="1"/>
</dbReference>
<evidence type="ECO:0000313" key="6">
    <source>
        <dbReference type="EMBL" id="MEK9502644.1"/>
    </source>
</evidence>
<comment type="similarity">
    <text evidence="2">Belongs to the membrane fusion protein (MFP) (TC 8.A.1) family.</text>
</comment>
<protein>
    <submittedName>
        <fullName evidence="6">Efflux RND transporter periplasmic adaptor subunit</fullName>
    </submittedName>
</protein>
<evidence type="ECO:0000256" key="2">
    <source>
        <dbReference type="ARBA" id="ARBA00009477"/>
    </source>
</evidence>
<comment type="caution">
    <text evidence="6">The sequence shown here is derived from an EMBL/GenBank/DDBJ whole genome shotgun (WGS) entry which is preliminary data.</text>
</comment>
<evidence type="ECO:0000256" key="4">
    <source>
        <dbReference type="SAM" id="Coils"/>
    </source>
</evidence>
<dbReference type="SUPFAM" id="SSF111369">
    <property type="entry name" value="HlyD-like secretion proteins"/>
    <property type="match status" value="1"/>
</dbReference>
<dbReference type="InterPro" id="IPR006143">
    <property type="entry name" value="RND_pump_MFP"/>
</dbReference>
<dbReference type="Proteomes" id="UP001484239">
    <property type="component" value="Unassembled WGS sequence"/>
</dbReference>
<dbReference type="InterPro" id="IPR058637">
    <property type="entry name" value="YknX-like_C"/>
</dbReference>
<dbReference type="Gene3D" id="2.40.420.20">
    <property type="match status" value="1"/>
</dbReference>
<name>A0ABU9ED58_9BACT</name>